<dbReference type="HOGENOM" id="CLU_2151782_0_0_1"/>
<dbReference type="Proteomes" id="UP000054166">
    <property type="component" value="Unassembled WGS sequence"/>
</dbReference>
<feature type="non-terminal residue" evidence="2">
    <location>
        <position position="112"/>
    </location>
</feature>
<protein>
    <recommendedName>
        <fullName evidence="1">Methyltransferase type 11 domain-containing protein</fullName>
    </recommendedName>
</protein>
<dbReference type="InterPro" id="IPR029063">
    <property type="entry name" value="SAM-dependent_MTases_sf"/>
</dbReference>
<reference evidence="2 3" key="1">
    <citation type="submission" date="2014-04" db="EMBL/GenBank/DDBJ databases">
        <authorList>
            <consortium name="DOE Joint Genome Institute"/>
            <person name="Kuo A."/>
            <person name="Tarkka M."/>
            <person name="Buscot F."/>
            <person name="Kohler A."/>
            <person name="Nagy L.G."/>
            <person name="Floudas D."/>
            <person name="Copeland A."/>
            <person name="Barry K.W."/>
            <person name="Cichocki N."/>
            <person name="Veneault-Fourrey C."/>
            <person name="LaButti K."/>
            <person name="Lindquist E.A."/>
            <person name="Lipzen A."/>
            <person name="Lundell T."/>
            <person name="Morin E."/>
            <person name="Murat C."/>
            <person name="Sun H."/>
            <person name="Tunlid A."/>
            <person name="Henrissat B."/>
            <person name="Grigoriev I.V."/>
            <person name="Hibbett D.S."/>
            <person name="Martin F."/>
            <person name="Nordberg H.P."/>
            <person name="Cantor M.N."/>
            <person name="Hua S.X."/>
        </authorList>
    </citation>
    <scope>NUCLEOTIDE SEQUENCE [LARGE SCALE GENOMIC DNA]</scope>
    <source>
        <strain evidence="2 3">F 1598</strain>
    </source>
</reference>
<gene>
    <name evidence="2" type="ORF">PILCRDRAFT_813109</name>
</gene>
<dbReference type="OrthoDB" id="3355826at2759"/>
<dbReference type="Pfam" id="PF08241">
    <property type="entry name" value="Methyltransf_11"/>
    <property type="match status" value="1"/>
</dbReference>
<dbReference type="SUPFAM" id="SSF53335">
    <property type="entry name" value="S-adenosyl-L-methionine-dependent methyltransferases"/>
    <property type="match status" value="1"/>
</dbReference>
<evidence type="ECO:0000313" key="2">
    <source>
        <dbReference type="EMBL" id="KIM89195.1"/>
    </source>
</evidence>
<dbReference type="EMBL" id="KN832975">
    <property type="protein sequence ID" value="KIM89195.1"/>
    <property type="molecule type" value="Genomic_DNA"/>
</dbReference>
<proteinExistence type="predicted"/>
<keyword evidence="3" id="KW-1185">Reference proteome</keyword>
<evidence type="ECO:0000259" key="1">
    <source>
        <dbReference type="Pfam" id="PF08241"/>
    </source>
</evidence>
<feature type="domain" description="Methyltransferase type 11" evidence="1">
    <location>
        <begin position="30"/>
        <end position="111"/>
    </location>
</feature>
<accession>A0A0C3FYB7</accession>
<reference evidence="3" key="2">
    <citation type="submission" date="2015-01" db="EMBL/GenBank/DDBJ databases">
        <title>Evolutionary Origins and Diversification of the Mycorrhizal Mutualists.</title>
        <authorList>
            <consortium name="DOE Joint Genome Institute"/>
            <consortium name="Mycorrhizal Genomics Consortium"/>
            <person name="Kohler A."/>
            <person name="Kuo A."/>
            <person name="Nagy L.G."/>
            <person name="Floudas D."/>
            <person name="Copeland A."/>
            <person name="Barry K.W."/>
            <person name="Cichocki N."/>
            <person name="Veneault-Fourrey C."/>
            <person name="LaButti K."/>
            <person name="Lindquist E.A."/>
            <person name="Lipzen A."/>
            <person name="Lundell T."/>
            <person name="Morin E."/>
            <person name="Murat C."/>
            <person name="Riley R."/>
            <person name="Ohm R."/>
            <person name="Sun H."/>
            <person name="Tunlid A."/>
            <person name="Henrissat B."/>
            <person name="Grigoriev I.V."/>
            <person name="Hibbett D.S."/>
            <person name="Martin F."/>
        </authorList>
    </citation>
    <scope>NUCLEOTIDE SEQUENCE [LARGE SCALE GENOMIC DNA]</scope>
    <source>
        <strain evidence="3">F 1598</strain>
    </source>
</reference>
<dbReference type="InParanoid" id="A0A0C3FYB7"/>
<sequence>MVTGPSARRLVEQAGPSEGPLVIFDNACGSNGRLEITCGDVSQRAVDGVQQRITDNGWQRTTVKIVDAQITGLPDNYFTHAVTSMGVMLMPDSNAGVNGICRILRPGGICAL</sequence>
<dbReference type="InterPro" id="IPR013216">
    <property type="entry name" value="Methyltransf_11"/>
</dbReference>
<evidence type="ECO:0000313" key="3">
    <source>
        <dbReference type="Proteomes" id="UP000054166"/>
    </source>
</evidence>
<dbReference type="Gene3D" id="3.40.50.150">
    <property type="entry name" value="Vaccinia Virus protein VP39"/>
    <property type="match status" value="1"/>
</dbReference>
<dbReference type="STRING" id="765440.A0A0C3FYB7"/>
<organism evidence="2 3">
    <name type="scientific">Piloderma croceum (strain F 1598)</name>
    <dbReference type="NCBI Taxonomy" id="765440"/>
    <lineage>
        <taxon>Eukaryota</taxon>
        <taxon>Fungi</taxon>
        <taxon>Dikarya</taxon>
        <taxon>Basidiomycota</taxon>
        <taxon>Agaricomycotina</taxon>
        <taxon>Agaricomycetes</taxon>
        <taxon>Agaricomycetidae</taxon>
        <taxon>Atheliales</taxon>
        <taxon>Atheliaceae</taxon>
        <taxon>Piloderma</taxon>
    </lineage>
</organism>
<dbReference type="AlphaFoldDB" id="A0A0C3FYB7"/>
<name>A0A0C3FYB7_PILCF</name>
<dbReference type="GO" id="GO:0008757">
    <property type="term" value="F:S-adenosylmethionine-dependent methyltransferase activity"/>
    <property type="evidence" value="ECO:0007669"/>
    <property type="project" value="InterPro"/>
</dbReference>